<gene>
    <name evidence="4" type="ORF">DCMF_18790</name>
</gene>
<feature type="transmembrane region" description="Helical" evidence="2">
    <location>
        <begin position="93"/>
        <end position="113"/>
    </location>
</feature>
<comment type="similarity">
    <text evidence="1">Belongs to the EamA transporter family.</text>
</comment>
<dbReference type="Gene3D" id="1.10.3730.20">
    <property type="match status" value="1"/>
</dbReference>
<name>A0A3G1L253_FORW1</name>
<organism evidence="4 5">
    <name type="scientific">Formimonas warabiya</name>
    <dbReference type="NCBI Taxonomy" id="1761012"/>
    <lineage>
        <taxon>Bacteria</taxon>
        <taxon>Bacillati</taxon>
        <taxon>Bacillota</taxon>
        <taxon>Clostridia</taxon>
        <taxon>Eubacteriales</taxon>
        <taxon>Peptococcaceae</taxon>
        <taxon>Candidatus Formimonas</taxon>
    </lineage>
</organism>
<keyword evidence="2" id="KW-0472">Membrane</keyword>
<dbReference type="PANTHER" id="PTHR22911">
    <property type="entry name" value="ACYL-MALONYL CONDENSING ENZYME-RELATED"/>
    <property type="match status" value="1"/>
</dbReference>
<evidence type="ECO:0000259" key="3">
    <source>
        <dbReference type="Pfam" id="PF00892"/>
    </source>
</evidence>
<dbReference type="InterPro" id="IPR000620">
    <property type="entry name" value="EamA_dom"/>
</dbReference>
<feature type="transmembrane region" description="Helical" evidence="2">
    <location>
        <begin position="267"/>
        <end position="286"/>
    </location>
</feature>
<feature type="domain" description="EamA" evidence="3">
    <location>
        <begin position="7"/>
        <end position="140"/>
    </location>
</feature>
<dbReference type="PANTHER" id="PTHR22911:SF79">
    <property type="entry name" value="MOBA-LIKE NTP TRANSFERASE DOMAIN-CONTAINING PROTEIN"/>
    <property type="match status" value="1"/>
</dbReference>
<keyword evidence="2" id="KW-0812">Transmembrane</keyword>
<evidence type="ECO:0000313" key="5">
    <source>
        <dbReference type="Proteomes" id="UP000323521"/>
    </source>
</evidence>
<feature type="transmembrane region" description="Helical" evidence="2">
    <location>
        <begin position="180"/>
        <end position="199"/>
    </location>
</feature>
<accession>A0A3G1L253</accession>
<dbReference type="RefSeq" id="WP_214658729.1">
    <property type="nucleotide sequence ID" value="NZ_CP017634.1"/>
</dbReference>
<feature type="transmembrane region" description="Helical" evidence="2">
    <location>
        <begin position="149"/>
        <end position="168"/>
    </location>
</feature>
<dbReference type="Pfam" id="PF00892">
    <property type="entry name" value="EamA"/>
    <property type="match status" value="2"/>
</dbReference>
<reference evidence="4 5" key="1">
    <citation type="submission" date="2016-10" db="EMBL/GenBank/DDBJ databases">
        <title>Complete Genome Sequence of Peptococcaceae strain DCMF.</title>
        <authorList>
            <person name="Edwards R.J."/>
            <person name="Holland S.I."/>
            <person name="Deshpande N.P."/>
            <person name="Wong Y.K."/>
            <person name="Ertan H."/>
            <person name="Manefield M."/>
            <person name="Russell T.L."/>
            <person name="Lee M.J."/>
        </authorList>
    </citation>
    <scope>NUCLEOTIDE SEQUENCE [LARGE SCALE GENOMIC DNA]</scope>
    <source>
        <strain evidence="4 5">DCMF</strain>
    </source>
</reference>
<feature type="transmembrane region" description="Helical" evidence="2">
    <location>
        <begin position="35"/>
        <end position="56"/>
    </location>
</feature>
<dbReference type="Proteomes" id="UP000323521">
    <property type="component" value="Chromosome"/>
</dbReference>
<proteinExistence type="inferred from homology"/>
<feature type="transmembrane region" description="Helical" evidence="2">
    <location>
        <begin position="243"/>
        <end position="261"/>
    </location>
</feature>
<evidence type="ECO:0000256" key="2">
    <source>
        <dbReference type="SAM" id="Phobius"/>
    </source>
</evidence>
<dbReference type="AlphaFoldDB" id="A0A3G1L253"/>
<feature type="transmembrane region" description="Helical" evidence="2">
    <location>
        <begin position="211"/>
        <end position="231"/>
    </location>
</feature>
<feature type="domain" description="EamA" evidence="3">
    <location>
        <begin position="150"/>
        <end position="284"/>
    </location>
</feature>
<feature type="transmembrane region" description="Helical" evidence="2">
    <location>
        <begin position="125"/>
        <end position="143"/>
    </location>
</feature>
<dbReference type="KEGG" id="fwa:DCMF_18790"/>
<feature type="transmembrane region" description="Helical" evidence="2">
    <location>
        <begin position="68"/>
        <end position="87"/>
    </location>
</feature>
<evidence type="ECO:0000313" key="4">
    <source>
        <dbReference type="EMBL" id="ATW28737.1"/>
    </source>
</evidence>
<dbReference type="EMBL" id="CP017634">
    <property type="protein sequence ID" value="ATW28737.1"/>
    <property type="molecule type" value="Genomic_DNA"/>
</dbReference>
<keyword evidence="5" id="KW-1185">Reference proteome</keyword>
<dbReference type="GO" id="GO:0016020">
    <property type="term" value="C:membrane"/>
    <property type="evidence" value="ECO:0007669"/>
    <property type="project" value="InterPro"/>
</dbReference>
<feature type="transmembrane region" description="Helical" evidence="2">
    <location>
        <begin position="7"/>
        <end position="29"/>
    </location>
</feature>
<sequence>MNHYYQGIVMVLISALGFSLMPTFAKFAYANGVTISTLLFIRFFLAGLLLFIWAAFKSGKIRFTPKDLCGLFFLGAVCYTLQSGFYFSAVKYIPASLTVVIVYTHPAIIAAASSLIDHEPLTKKIIASVTVSFIGLILMLGTTTENINGAGILFALGASVVYAAYVILSNKILKRVPPLVASAYIALSASAGWLIWGLSTKGIQFRFQSEAWPWILGLVILSTVFAMLTFFRGLELLGPTKATILSTAEPLFGVIIAILLFHDHLTLLQLGGAAGVISGAVMVVYAREEVKSPQEDAASCQQHT</sequence>
<dbReference type="SUPFAM" id="SSF103481">
    <property type="entry name" value="Multidrug resistance efflux transporter EmrE"/>
    <property type="match status" value="2"/>
</dbReference>
<keyword evidence="2" id="KW-1133">Transmembrane helix</keyword>
<dbReference type="InterPro" id="IPR037185">
    <property type="entry name" value="EmrE-like"/>
</dbReference>
<protein>
    <recommendedName>
        <fullName evidence="3">EamA domain-containing protein</fullName>
    </recommendedName>
</protein>
<evidence type="ECO:0000256" key="1">
    <source>
        <dbReference type="ARBA" id="ARBA00007362"/>
    </source>
</evidence>